<protein>
    <submittedName>
        <fullName evidence="2">Uncharacterized protein</fullName>
    </submittedName>
</protein>
<dbReference type="Gene3D" id="6.10.250.3110">
    <property type="match status" value="1"/>
</dbReference>
<keyword evidence="1" id="KW-0175">Coiled coil</keyword>
<keyword evidence="3" id="KW-1185">Reference proteome</keyword>
<reference evidence="2 3" key="1">
    <citation type="journal article" date="2019" name="Mol. Ecol. Resour.">
        <title>Improving Illumina assemblies with Hi-C and long reads: an example with the North African dromedary.</title>
        <authorList>
            <person name="Elbers J.P."/>
            <person name="Rogers M.F."/>
            <person name="Perelman P.L."/>
            <person name="Proskuryakova A.A."/>
            <person name="Serdyukova N.A."/>
            <person name="Johnson W.E."/>
            <person name="Horin P."/>
            <person name="Corander J."/>
            <person name="Murphy D."/>
            <person name="Burger P.A."/>
        </authorList>
    </citation>
    <scope>NUCLEOTIDE SEQUENCE [LARGE SCALE GENOMIC DNA]</scope>
    <source>
        <strain evidence="2">Drom800</strain>
        <tissue evidence="2">Blood</tissue>
    </source>
</reference>
<evidence type="ECO:0000313" key="2">
    <source>
        <dbReference type="EMBL" id="KAB1273452.1"/>
    </source>
</evidence>
<organism evidence="2 3">
    <name type="scientific">Camelus dromedarius</name>
    <name type="common">Dromedary</name>
    <name type="synonym">Arabian camel</name>
    <dbReference type="NCBI Taxonomy" id="9838"/>
    <lineage>
        <taxon>Eukaryota</taxon>
        <taxon>Metazoa</taxon>
        <taxon>Chordata</taxon>
        <taxon>Craniata</taxon>
        <taxon>Vertebrata</taxon>
        <taxon>Euteleostomi</taxon>
        <taxon>Mammalia</taxon>
        <taxon>Eutheria</taxon>
        <taxon>Laurasiatheria</taxon>
        <taxon>Artiodactyla</taxon>
        <taxon>Tylopoda</taxon>
        <taxon>Camelidae</taxon>
        <taxon>Camelus</taxon>
    </lineage>
</organism>
<name>A0A5N4DQN2_CAMDR</name>
<evidence type="ECO:0000313" key="3">
    <source>
        <dbReference type="Proteomes" id="UP000299084"/>
    </source>
</evidence>
<accession>A0A5N4DQN2</accession>
<comment type="caution">
    <text evidence="2">The sequence shown here is derived from an EMBL/GenBank/DDBJ whole genome shotgun (WGS) entry which is preliminary data.</text>
</comment>
<sequence>MNEDDSDQLQMELQELAWEEERLIQELEEKNLEAVAESREDVEAKAERLDPEETWVDVEKGKVGDTRQRQLLNT</sequence>
<proteinExistence type="predicted"/>
<dbReference type="AlphaFoldDB" id="A0A5N4DQN2"/>
<dbReference type="Proteomes" id="UP000299084">
    <property type="component" value="Unassembled WGS sequence"/>
</dbReference>
<dbReference type="EMBL" id="JWIN03000009">
    <property type="protein sequence ID" value="KAB1273452.1"/>
    <property type="molecule type" value="Genomic_DNA"/>
</dbReference>
<gene>
    <name evidence="2" type="ORF">Cadr_000011504</name>
</gene>
<feature type="coiled-coil region" evidence="1">
    <location>
        <begin position="6"/>
        <end position="40"/>
    </location>
</feature>
<evidence type="ECO:0000256" key="1">
    <source>
        <dbReference type="SAM" id="Coils"/>
    </source>
</evidence>